<protein>
    <submittedName>
        <fullName evidence="2">Transposase</fullName>
    </submittedName>
</protein>
<dbReference type="KEGG" id="nsh:GXM_10432"/>
<reference evidence="2 3" key="1">
    <citation type="submission" date="2019-10" db="EMBL/GenBank/DDBJ databases">
        <title>Genomic and transcriptomic insights into the perfect genentic adaptation of a filamentous nitrogen-fixing cyanobacterium to rice fields.</title>
        <authorList>
            <person name="Chen Z."/>
        </authorList>
    </citation>
    <scope>NUCLEOTIDE SEQUENCE [LARGE SCALE GENOMIC DNA]</scope>
    <source>
        <strain evidence="2">CCNUC1</strain>
    </source>
</reference>
<sequence>MRSDPSWQTKAQQGFDSSNFQIDWDNEKVNCPQGHQSTKWLLGQDVSGKPVIRVRFSGVTCRTCPVRSSCTKSKTEPRELTFLPQVQHIALQTRRQTQKTPEWKATYNQRAGIESTHSQGIRRSALRQSRYIGLKKTHLMQVFIACALNLVRLDAWLNGIPLAKTRSSRFKQLQPQGD</sequence>
<evidence type="ECO:0000313" key="3">
    <source>
        <dbReference type="Proteomes" id="UP000326678"/>
    </source>
</evidence>
<dbReference type="InterPro" id="IPR025668">
    <property type="entry name" value="Tnp_DDE_dom"/>
</dbReference>
<evidence type="ECO:0000259" key="1">
    <source>
        <dbReference type="Pfam" id="PF13751"/>
    </source>
</evidence>
<name>A0A5P8WIH8_9NOSO</name>
<gene>
    <name evidence="2" type="ORF">GXM_10432</name>
</gene>
<dbReference type="EMBL" id="CP045229">
    <property type="protein sequence ID" value="QFS52677.1"/>
    <property type="molecule type" value="Genomic_DNA"/>
</dbReference>
<dbReference type="AlphaFoldDB" id="A0A5P8WIH8"/>
<keyword evidence="3" id="KW-1185">Reference proteome</keyword>
<dbReference type="Pfam" id="PF13751">
    <property type="entry name" value="DDE_Tnp_1_6"/>
    <property type="match status" value="1"/>
</dbReference>
<evidence type="ECO:0000313" key="2">
    <source>
        <dbReference type="EMBL" id="QFS52677.1"/>
    </source>
</evidence>
<organism evidence="2 3">
    <name type="scientific">Nostoc sphaeroides CCNUC1</name>
    <dbReference type="NCBI Taxonomy" id="2653204"/>
    <lineage>
        <taxon>Bacteria</taxon>
        <taxon>Bacillati</taxon>
        <taxon>Cyanobacteriota</taxon>
        <taxon>Cyanophyceae</taxon>
        <taxon>Nostocales</taxon>
        <taxon>Nostocaceae</taxon>
        <taxon>Nostoc</taxon>
    </lineage>
</organism>
<accession>A0A5P8WIH8</accession>
<feature type="domain" description="Transposase DDE" evidence="1">
    <location>
        <begin position="31"/>
        <end position="153"/>
    </location>
</feature>
<dbReference type="Proteomes" id="UP000326678">
    <property type="component" value="Chromosome pGXM02"/>
</dbReference>
<proteinExistence type="predicted"/>